<reference evidence="1" key="1">
    <citation type="journal article" date="2015" name="Nature">
        <title>Complex archaea that bridge the gap between prokaryotes and eukaryotes.</title>
        <authorList>
            <person name="Spang A."/>
            <person name="Saw J.H."/>
            <person name="Jorgensen S.L."/>
            <person name="Zaremba-Niedzwiedzka K."/>
            <person name="Martijn J."/>
            <person name="Lind A.E."/>
            <person name="van Eijk R."/>
            <person name="Schleper C."/>
            <person name="Guy L."/>
            <person name="Ettema T.J."/>
        </authorList>
    </citation>
    <scope>NUCLEOTIDE SEQUENCE</scope>
</reference>
<dbReference type="AlphaFoldDB" id="A0A0F9LCG3"/>
<accession>A0A0F9LCG3</accession>
<evidence type="ECO:0000313" key="1">
    <source>
        <dbReference type="EMBL" id="KKM61880.1"/>
    </source>
</evidence>
<proteinExistence type="predicted"/>
<sequence>MDFLPGEQMMTATENVPELLGKTHSKLHRIDPKALIKSFKKQGFNKRQYQFRKRFDNDLKAAKKSELPWVINTAEWLI</sequence>
<dbReference type="EMBL" id="LAZR01011404">
    <property type="protein sequence ID" value="KKM61880.1"/>
    <property type="molecule type" value="Genomic_DNA"/>
</dbReference>
<organism evidence="1">
    <name type="scientific">marine sediment metagenome</name>
    <dbReference type="NCBI Taxonomy" id="412755"/>
    <lineage>
        <taxon>unclassified sequences</taxon>
        <taxon>metagenomes</taxon>
        <taxon>ecological metagenomes</taxon>
    </lineage>
</organism>
<name>A0A0F9LCG3_9ZZZZ</name>
<comment type="caution">
    <text evidence="1">The sequence shown here is derived from an EMBL/GenBank/DDBJ whole genome shotgun (WGS) entry which is preliminary data.</text>
</comment>
<protein>
    <submittedName>
        <fullName evidence="1">Uncharacterized protein</fullName>
    </submittedName>
</protein>
<gene>
    <name evidence="1" type="ORF">LCGC14_1527290</name>
</gene>